<dbReference type="PANTHER" id="PTHR43639">
    <property type="entry name" value="OXIDOREDUCTASE, SHORT-CHAIN DEHYDROGENASE/REDUCTASE FAMILY (AFU_ORTHOLOGUE AFUA_5G02870)"/>
    <property type="match status" value="1"/>
</dbReference>
<evidence type="ECO:0000256" key="2">
    <source>
        <dbReference type="ARBA" id="ARBA00023002"/>
    </source>
</evidence>
<dbReference type="GO" id="GO:0047040">
    <property type="term" value="F:pteridine reductase activity"/>
    <property type="evidence" value="ECO:0007669"/>
    <property type="project" value="UniProtKB-EC"/>
</dbReference>
<keyword evidence="2 3" id="KW-0560">Oxidoreductase</keyword>
<dbReference type="PRINTS" id="PR00080">
    <property type="entry name" value="SDRFAMILY"/>
</dbReference>
<accession>A0ABW1XM06</accession>
<dbReference type="Proteomes" id="UP001596364">
    <property type="component" value="Unassembled WGS sequence"/>
</dbReference>
<gene>
    <name evidence="3" type="ORF">ACFP85_06625</name>
</gene>
<dbReference type="SUPFAM" id="SSF51735">
    <property type="entry name" value="NAD(P)-binding Rossmann-fold domains"/>
    <property type="match status" value="1"/>
</dbReference>
<dbReference type="NCBIfam" id="NF006598">
    <property type="entry name" value="PRK09135.1"/>
    <property type="match status" value="1"/>
</dbReference>
<dbReference type="InterPro" id="IPR036291">
    <property type="entry name" value="NAD(P)-bd_dom_sf"/>
</dbReference>
<proteinExistence type="inferred from homology"/>
<dbReference type="Pfam" id="PF13561">
    <property type="entry name" value="adh_short_C2"/>
    <property type="match status" value="1"/>
</dbReference>
<evidence type="ECO:0000256" key="1">
    <source>
        <dbReference type="ARBA" id="ARBA00006484"/>
    </source>
</evidence>
<protein>
    <submittedName>
        <fullName evidence="3">Pteridine reductase</fullName>
        <ecNumber evidence="3">1.5.1.33</ecNumber>
    </submittedName>
</protein>
<evidence type="ECO:0000313" key="3">
    <source>
        <dbReference type="EMBL" id="MFC6439820.1"/>
    </source>
</evidence>
<keyword evidence="4" id="KW-1185">Reference proteome</keyword>
<dbReference type="Gene3D" id="3.40.50.720">
    <property type="entry name" value="NAD(P)-binding Rossmann-like Domain"/>
    <property type="match status" value="1"/>
</dbReference>
<evidence type="ECO:0000313" key="4">
    <source>
        <dbReference type="Proteomes" id="UP001596364"/>
    </source>
</evidence>
<comment type="similarity">
    <text evidence="1">Belongs to the short-chain dehydrogenases/reductases (SDR) family.</text>
</comment>
<dbReference type="PRINTS" id="PR00081">
    <property type="entry name" value="GDHRDH"/>
</dbReference>
<reference evidence="4" key="1">
    <citation type="journal article" date="2019" name="Int. J. Syst. Evol. Microbiol.">
        <title>The Global Catalogue of Microorganisms (GCM) 10K type strain sequencing project: providing services to taxonomists for standard genome sequencing and annotation.</title>
        <authorList>
            <consortium name="The Broad Institute Genomics Platform"/>
            <consortium name="The Broad Institute Genome Sequencing Center for Infectious Disease"/>
            <person name="Wu L."/>
            <person name="Ma J."/>
        </authorList>
    </citation>
    <scope>NUCLEOTIDE SEQUENCE [LARGE SCALE GENOMIC DNA]</scope>
    <source>
        <strain evidence="4">CGMCC 1.16031</strain>
    </source>
</reference>
<comment type="caution">
    <text evidence="3">The sequence shown here is derived from an EMBL/GenBank/DDBJ whole genome shotgun (WGS) entry which is preliminary data.</text>
</comment>
<dbReference type="EC" id="1.5.1.33" evidence="3"/>
<sequence>MTNKVFLLTGSAKRLGKASAQLLHSQGARVIIHCNQSRQAADELAQQLNNQRADSAKVVQADITEIANIDALAHSALDCFGQLDGLINNASTFYAKPFGDYDNSDWQSLVGSNMQGPFLLSQALANELKARQGVIINMIDIHAERPLKGHTLYCMAKAALAMMTKSLVLELAPHVRVNGIAPGAILWPEQGMEIEVKQQVMASIPLQRLGNEQDIADAVSFLVRAAYVNGQILAVDGGRSLN</sequence>
<dbReference type="EMBL" id="JBHSUS010000001">
    <property type="protein sequence ID" value="MFC6439820.1"/>
    <property type="molecule type" value="Genomic_DNA"/>
</dbReference>
<name>A0ABW1XM06_9ALTE</name>
<dbReference type="RefSeq" id="WP_131256928.1">
    <property type="nucleotide sequence ID" value="NZ_JBHSUS010000001.1"/>
</dbReference>
<dbReference type="PANTHER" id="PTHR43639:SF1">
    <property type="entry name" value="SHORT-CHAIN DEHYDROGENASE_REDUCTASE FAMILY PROTEIN"/>
    <property type="match status" value="1"/>
</dbReference>
<dbReference type="InterPro" id="IPR002347">
    <property type="entry name" value="SDR_fam"/>
</dbReference>
<organism evidence="3 4">
    <name type="scientific">Pseudobowmanella zhangzhouensis</name>
    <dbReference type="NCBI Taxonomy" id="1537679"/>
    <lineage>
        <taxon>Bacteria</taxon>
        <taxon>Pseudomonadati</taxon>
        <taxon>Pseudomonadota</taxon>
        <taxon>Gammaproteobacteria</taxon>
        <taxon>Alteromonadales</taxon>
        <taxon>Alteromonadaceae</taxon>
    </lineage>
</organism>